<dbReference type="Gene3D" id="1.10.10.10">
    <property type="entry name" value="Winged helix-like DNA-binding domain superfamily/Winged helix DNA-binding domain"/>
    <property type="match status" value="1"/>
</dbReference>
<evidence type="ECO:0000256" key="1">
    <source>
        <dbReference type="ARBA" id="ARBA00010045"/>
    </source>
</evidence>
<dbReference type="InterPro" id="IPR003611">
    <property type="entry name" value="NUMOD3"/>
</dbReference>
<feature type="domain" description="GIY-YIG" evidence="6">
    <location>
        <begin position="1"/>
        <end position="88"/>
    </location>
</feature>
<dbReference type="InterPro" id="IPR006350">
    <property type="entry name" value="Intron_endoG1"/>
</dbReference>
<dbReference type="PROSITE" id="PS50164">
    <property type="entry name" value="GIY_YIG"/>
    <property type="match status" value="1"/>
</dbReference>
<dbReference type="InterPro" id="IPR010896">
    <property type="entry name" value="NUMOD1"/>
</dbReference>
<feature type="compositionally biased region" description="Basic and acidic residues" evidence="5">
    <location>
        <begin position="97"/>
        <end position="107"/>
    </location>
</feature>
<keyword evidence="4" id="KW-0378">Hydrolase</keyword>
<dbReference type="GO" id="GO:0003677">
    <property type="term" value="F:DNA binding"/>
    <property type="evidence" value="ECO:0007669"/>
    <property type="project" value="InterPro"/>
</dbReference>
<organismHost>
    <name type="scientific">Paramecium bursaria</name>
    <dbReference type="NCBI Taxonomy" id="74790"/>
</organismHost>
<comment type="similarity">
    <text evidence="1">To endonucleases of group I introns of fungi and phage.</text>
</comment>
<dbReference type="OrthoDB" id="19777at10239"/>
<proteinExistence type="predicted"/>
<name>A7J795_PBCVF</name>
<dbReference type="SMART" id="SM00497">
    <property type="entry name" value="IENR1"/>
    <property type="match status" value="1"/>
</dbReference>
<dbReference type="RefSeq" id="YP_001426023.1">
    <property type="nucleotide sequence ID" value="NC_008603.1"/>
</dbReference>
<dbReference type="SMART" id="SM00496">
    <property type="entry name" value="IENR2"/>
    <property type="match status" value="4"/>
</dbReference>
<feature type="compositionally biased region" description="Basic and acidic residues" evidence="5">
    <location>
        <begin position="119"/>
        <end position="132"/>
    </location>
</feature>
<dbReference type="InterPro" id="IPR000305">
    <property type="entry name" value="GIY-YIG_endonuc"/>
</dbReference>
<organism evidence="7 8">
    <name type="scientific">Paramecium bursaria Chlorella virus FR483</name>
    <name type="common">PBCV-FR483</name>
    <dbReference type="NCBI Taxonomy" id="399781"/>
    <lineage>
        <taxon>Viruses</taxon>
        <taxon>Varidnaviria</taxon>
        <taxon>Bamfordvirae</taxon>
        <taxon>Nucleocytoviricota</taxon>
        <taxon>Megaviricetes</taxon>
        <taxon>Algavirales</taxon>
        <taxon>Phycodnaviridae</taxon>
        <taxon>Chlorovirus</taxon>
        <taxon>Chlorovirus conductrix</taxon>
        <taxon>Paramecium bursaria Chlorella virus A1</taxon>
    </lineage>
</organism>
<dbReference type="GO" id="GO:0016787">
    <property type="term" value="F:hydrolase activity"/>
    <property type="evidence" value="ECO:0007669"/>
    <property type="project" value="UniProtKB-KW"/>
</dbReference>
<evidence type="ECO:0000256" key="4">
    <source>
        <dbReference type="ARBA" id="ARBA00022801"/>
    </source>
</evidence>
<keyword evidence="2" id="KW-0540">Nuclease</keyword>
<accession>A7J795</accession>
<reference evidence="7 8" key="1">
    <citation type="journal article" date="2007" name="Virology">
        <title>Sequence and annotation of the 314-kb MT325 and the 321-kb FR483 viruses that infect Chlorella Pbi.</title>
        <authorList>
            <person name="Fitzgerald L.A."/>
            <person name="Graves M.V."/>
            <person name="Li X."/>
            <person name="Feldblyum T."/>
            <person name="Hartigan J."/>
            <person name="Van Etten J.L."/>
        </authorList>
    </citation>
    <scope>NUCLEOTIDE SEQUENCE [LARGE SCALE GENOMIC DNA]</scope>
    <source>
        <strain evidence="7 8">FR483</strain>
    </source>
</reference>
<feature type="compositionally biased region" description="Polar residues" evidence="5">
    <location>
        <begin position="108"/>
        <end position="117"/>
    </location>
</feature>
<dbReference type="InterPro" id="IPR003647">
    <property type="entry name" value="Intron_nuc_1_rpt"/>
</dbReference>
<dbReference type="KEGG" id="vg:5364552"/>
<gene>
    <name evidence="7" type="primary">N391R</name>
    <name evidence="7" type="ORF">FR483_N391R</name>
</gene>
<keyword evidence="3" id="KW-0255">Endonuclease</keyword>
<dbReference type="InterPro" id="IPR035901">
    <property type="entry name" value="GIY-YIG_endonuc_sf"/>
</dbReference>
<dbReference type="SUPFAM" id="SSF82771">
    <property type="entry name" value="GIY-YIG endonuclease"/>
    <property type="match status" value="1"/>
</dbReference>
<dbReference type="EMBL" id="DQ890022">
    <property type="protein sequence ID" value="ABT15676.1"/>
    <property type="molecule type" value="Genomic_DNA"/>
</dbReference>
<dbReference type="Proteomes" id="UP000204095">
    <property type="component" value="Segment"/>
</dbReference>
<evidence type="ECO:0000256" key="5">
    <source>
        <dbReference type="SAM" id="MobiDB-lite"/>
    </source>
</evidence>
<dbReference type="GeneID" id="5364552"/>
<evidence type="ECO:0000313" key="8">
    <source>
        <dbReference type="Proteomes" id="UP000204095"/>
    </source>
</evidence>
<dbReference type="SMART" id="SM00465">
    <property type="entry name" value="GIYc"/>
    <property type="match status" value="1"/>
</dbReference>
<feature type="region of interest" description="Disordered" evidence="5">
    <location>
        <begin position="89"/>
        <end position="132"/>
    </location>
</feature>
<dbReference type="NCBIfam" id="TIGR01453">
    <property type="entry name" value="grpIintron_endo"/>
    <property type="match status" value="2"/>
</dbReference>
<dbReference type="Pfam" id="PF07453">
    <property type="entry name" value="NUMOD1"/>
    <property type="match status" value="1"/>
</dbReference>
<evidence type="ECO:0000313" key="7">
    <source>
        <dbReference type="EMBL" id="ABT15676.1"/>
    </source>
</evidence>
<dbReference type="Pfam" id="PF07460">
    <property type="entry name" value="NUMOD3"/>
    <property type="match status" value="2"/>
</dbReference>
<evidence type="ECO:0000259" key="6">
    <source>
        <dbReference type="PROSITE" id="PS50164"/>
    </source>
</evidence>
<dbReference type="InterPro" id="IPR036388">
    <property type="entry name" value="WH-like_DNA-bd_sf"/>
</dbReference>
<dbReference type="SUPFAM" id="SSF64496">
    <property type="entry name" value="DNA-binding domain of intron-encoded endonucleases"/>
    <property type="match status" value="2"/>
</dbReference>
<protein>
    <submittedName>
        <fullName evidence="7">Uncharacterized protein N391R</fullName>
    </submittedName>
</protein>
<sequence length="248" mass="28256">MGFIYKLTLKKESRKAYIGQTIRDIHKRLEEHQQLRSSGCRAIYNAIKKHGWENFDVEWYEVPDEELNFYEEMLVALLGTLAPNGYNLMEGGGSTGKRSEETKKKISEAQTGENNNMFGKEHTEETKQKMSEAKTGEKAYWYGKTLSDETKQKMSEARTGEKCYMYGKTLSDEHKKKISELMSEKTGEKNPNSKKVYQYTLDGTYVDSYGSGGEAARALGKTDGSPINMCARGDCKTAYGFKWSREKL</sequence>
<evidence type="ECO:0000256" key="3">
    <source>
        <dbReference type="ARBA" id="ARBA00022759"/>
    </source>
</evidence>
<dbReference type="CDD" id="cd10443">
    <property type="entry name" value="GIY-YIG_HE_Tlr8p_PBC-V_like"/>
    <property type="match status" value="1"/>
</dbReference>
<dbReference type="GO" id="GO:0004519">
    <property type="term" value="F:endonuclease activity"/>
    <property type="evidence" value="ECO:0007669"/>
    <property type="project" value="UniProtKB-KW"/>
</dbReference>
<evidence type="ECO:0000256" key="2">
    <source>
        <dbReference type="ARBA" id="ARBA00022722"/>
    </source>
</evidence>